<evidence type="ECO:0008006" key="10">
    <source>
        <dbReference type="Google" id="ProtNLM"/>
    </source>
</evidence>
<reference evidence="8" key="1">
    <citation type="submission" date="2021-01" db="EMBL/GenBank/DDBJ databases">
        <title>Adiantum capillus-veneris genome.</title>
        <authorList>
            <person name="Fang Y."/>
            <person name="Liao Q."/>
        </authorList>
    </citation>
    <scope>NUCLEOTIDE SEQUENCE</scope>
    <source>
        <strain evidence="8">H3</strain>
        <tissue evidence="8">Leaf</tissue>
    </source>
</reference>
<evidence type="ECO:0000256" key="3">
    <source>
        <dbReference type="ARBA" id="ARBA00022786"/>
    </source>
</evidence>
<evidence type="ECO:0000259" key="5">
    <source>
        <dbReference type="Pfam" id="PF09743"/>
    </source>
</evidence>
<feature type="compositionally biased region" description="Basic and acidic residues" evidence="4">
    <location>
        <begin position="477"/>
        <end position="487"/>
    </location>
</feature>
<keyword evidence="2" id="KW-0808">Transferase</keyword>
<feature type="domain" description="E3 UFM1-protein ligase 1-like N-terminal" evidence="5">
    <location>
        <begin position="4"/>
        <end position="290"/>
    </location>
</feature>
<dbReference type="AlphaFoldDB" id="A0A9D4V9J0"/>
<evidence type="ECO:0000259" key="6">
    <source>
        <dbReference type="Pfam" id="PF23659"/>
    </source>
</evidence>
<keyword evidence="9" id="KW-1185">Reference proteome</keyword>
<keyword evidence="3" id="KW-0833">Ubl conjugation pathway</keyword>
<dbReference type="Pfam" id="PF25041">
    <property type="entry name" value="UFL1_C"/>
    <property type="match status" value="1"/>
</dbReference>
<dbReference type="InterPro" id="IPR018611">
    <property type="entry name" value="Ufl1"/>
</dbReference>
<evidence type="ECO:0000256" key="4">
    <source>
        <dbReference type="SAM" id="MobiDB-lite"/>
    </source>
</evidence>
<dbReference type="Pfam" id="PF25870">
    <property type="entry name" value="WHD_UFL1_5th"/>
    <property type="match status" value="1"/>
</dbReference>
<dbReference type="InterPro" id="IPR056580">
    <property type="entry name" value="Ufl1_dom"/>
</dbReference>
<protein>
    <recommendedName>
        <fullName evidence="10">E3 UFM1-protein ligase 1 homolog</fullName>
    </recommendedName>
</protein>
<dbReference type="InterPro" id="IPR056761">
    <property type="entry name" value="Ufl1-like_C"/>
</dbReference>
<dbReference type="Proteomes" id="UP000886520">
    <property type="component" value="Chromosome 2"/>
</dbReference>
<dbReference type="EMBL" id="JABFUD020000003">
    <property type="protein sequence ID" value="KAI5082067.1"/>
    <property type="molecule type" value="Genomic_DNA"/>
</dbReference>
<dbReference type="GO" id="GO:0032434">
    <property type="term" value="P:regulation of proteasomal ubiquitin-dependent protein catabolic process"/>
    <property type="evidence" value="ECO:0007669"/>
    <property type="project" value="TreeGrafter"/>
</dbReference>
<dbReference type="GO" id="GO:0005789">
    <property type="term" value="C:endoplasmic reticulum membrane"/>
    <property type="evidence" value="ECO:0007669"/>
    <property type="project" value="TreeGrafter"/>
</dbReference>
<comment type="similarity">
    <text evidence="1">Belongs to the UFL1 family.</text>
</comment>
<sequence>MDAELLQLQRLFEAAQQAKASVRLSERNVVELVTKLQDLGLLPPLLHTVTGKEYLTQEQLRYEMELEIKRLGRLSLIDLANTIGVDLFYCEKQAESIISACPNLMLVQGEIISTSYWDAVAEEINESLQETGQVSLAELAARLSVGSDTLTAMLGPRMGNLIQGKLEGGQLYTQVYVARLRAMIRGAVRGLMVPTNLATVWACLQQQLLEVEGNSGCSAIGEGKLFQSSFNGLLKEGAFSGSLRAGGSVWTPAVFEKAQHEGVEAFYSQNSYISYDMLRKLAITQPKQFLQGKYPDGIALETVFMHSSFISMVDAAVEEAIDGGGWLDCVSLVPSSFSLADVARLVSFCPYIQKAGKEAKLITVAETCIVSTSFLKVLLEKLELEVKDLVSLSAEKKSDVRFVPSEATDVTLKGNISQGKSGKRKGGSVASSKSTTSEAGEDDYTVGKGSKGKKRGGKSKSGNQSTVALSNRGGKGNSEKASSREEDTISEDFLATRILELFPELEGAGMGDDGVGTLSKSVAAHLRPSLLSIWETAKQASFSAASEDRRHRADALQKKTDEEYASFQLFAKALDLFHNDHVTLTALHRHLLRTTASELVDVILQTQELERRLENGEISEESLIRRTEPLNGSERLFLAKGFDGALTTKCVKMVEVLEGKAVEEFELALQDVADECGLRLKKLDKKAERALLSTYRKELVSQIESESDPVTLLPKVVALLFTQVYNKALQAPGRTIGSAITHLKKMISEDAYAVLVEYQSATVALLSMLSTSTPGVSPVSSFFLVLDSVLEMFAL</sequence>
<dbReference type="InterPro" id="IPR056579">
    <property type="entry name" value="Ufl1_N"/>
</dbReference>
<evidence type="ECO:0000259" key="7">
    <source>
        <dbReference type="Pfam" id="PF25041"/>
    </source>
</evidence>
<name>A0A9D4V9J0_ADICA</name>
<gene>
    <name evidence="8" type="ORF">GOP47_0001810</name>
</gene>
<dbReference type="PANTHER" id="PTHR31057">
    <property type="entry name" value="E3 UFM1-PROTEIN LIGASE 1"/>
    <property type="match status" value="1"/>
</dbReference>
<feature type="region of interest" description="Disordered" evidence="4">
    <location>
        <begin position="413"/>
        <end position="488"/>
    </location>
</feature>
<proteinExistence type="inferred from homology"/>
<evidence type="ECO:0000313" key="9">
    <source>
        <dbReference type="Proteomes" id="UP000886520"/>
    </source>
</evidence>
<accession>A0A9D4V9J0</accession>
<organism evidence="8 9">
    <name type="scientific">Adiantum capillus-veneris</name>
    <name type="common">Maidenhair fern</name>
    <dbReference type="NCBI Taxonomy" id="13818"/>
    <lineage>
        <taxon>Eukaryota</taxon>
        <taxon>Viridiplantae</taxon>
        <taxon>Streptophyta</taxon>
        <taxon>Embryophyta</taxon>
        <taxon>Tracheophyta</taxon>
        <taxon>Polypodiopsida</taxon>
        <taxon>Polypodiidae</taxon>
        <taxon>Polypodiales</taxon>
        <taxon>Pteridineae</taxon>
        <taxon>Pteridaceae</taxon>
        <taxon>Vittarioideae</taxon>
        <taxon>Adiantum</taxon>
    </lineage>
</organism>
<dbReference type="Pfam" id="PF23659">
    <property type="entry name" value="UFL1"/>
    <property type="match status" value="1"/>
</dbReference>
<dbReference type="PANTHER" id="PTHR31057:SF0">
    <property type="entry name" value="E3 UFM1-PROTEIN LIGASE 1"/>
    <property type="match status" value="1"/>
</dbReference>
<evidence type="ECO:0000256" key="1">
    <source>
        <dbReference type="ARBA" id="ARBA00010789"/>
    </source>
</evidence>
<feature type="domain" description="E3 UFM1-protein ligase-like C-terminal" evidence="7">
    <location>
        <begin position="688"/>
        <end position="772"/>
    </location>
</feature>
<dbReference type="Pfam" id="PF09743">
    <property type="entry name" value="E3_UFM1_ligase"/>
    <property type="match status" value="1"/>
</dbReference>
<evidence type="ECO:0000256" key="2">
    <source>
        <dbReference type="ARBA" id="ARBA00022679"/>
    </source>
</evidence>
<dbReference type="GO" id="GO:0034976">
    <property type="term" value="P:response to endoplasmic reticulum stress"/>
    <property type="evidence" value="ECO:0007669"/>
    <property type="project" value="TreeGrafter"/>
</dbReference>
<evidence type="ECO:0000313" key="8">
    <source>
        <dbReference type="EMBL" id="KAI5082067.1"/>
    </source>
</evidence>
<feature type="domain" description="E3 UFM1-protein ligase 1-like" evidence="6">
    <location>
        <begin position="554"/>
        <end position="683"/>
    </location>
</feature>
<dbReference type="OrthoDB" id="10258297at2759"/>
<comment type="caution">
    <text evidence="8">The sequence shown here is derived from an EMBL/GenBank/DDBJ whole genome shotgun (WGS) entry which is preliminary data.</text>
</comment>
<dbReference type="GO" id="GO:0061666">
    <property type="term" value="F:UFM1 ligase activity"/>
    <property type="evidence" value="ECO:0007669"/>
    <property type="project" value="InterPro"/>
</dbReference>
<dbReference type="GO" id="GO:1990592">
    <property type="term" value="P:protein K69-linked ufmylation"/>
    <property type="evidence" value="ECO:0007669"/>
    <property type="project" value="TreeGrafter"/>
</dbReference>